<accession>A0A1B7P5J2</accession>
<sequence>MFLHFNPDATAPGTKFQCKPFSRVQQPAIEKQNGKKEKLTNTKKPSKLLENQVTSSNMETIDIQNDSALHSLFNDKDSYLSDTSMSIATNKQLHNYSEDDDQSSNSNSLCNNLSDEHNSSVLDTNSSKDMLGLIHKQDDAVSELQELSAEDSKYTPIVIDDDDRGLSYNDMIPISLAVPSTCSGKPSVSSVNKSNCEGQIPPPPVLVEDGGVMTEK</sequence>
<feature type="region of interest" description="Disordered" evidence="1">
    <location>
        <begin position="96"/>
        <end position="124"/>
    </location>
</feature>
<dbReference type="AlphaFoldDB" id="A0A1B7P5J2"/>
<gene>
    <name evidence="2" type="ORF">ACJ72_01327</name>
</gene>
<dbReference type="Proteomes" id="UP000091918">
    <property type="component" value="Unassembled WGS sequence"/>
</dbReference>
<reference evidence="2 3" key="1">
    <citation type="submission" date="2015-07" db="EMBL/GenBank/DDBJ databases">
        <title>Emmonsia species relationships and genome sequence.</title>
        <authorList>
            <person name="Cuomo C.A."/>
            <person name="Schwartz I.S."/>
            <person name="Kenyon C."/>
            <person name="de Hoog G.S."/>
            <person name="Govender N.P."/>
            <person name="Botha A."/>
            <person name="Moreno L."/>
            <person name="de Vries M."/>
            <person name="Munoz J.F."/>
            <person name="Stielow J.B."/>
        </authorList>
    </citation>
    <scope>NUCLEOTIDE SEQUENCE [LARGE SCALE GENOMIC DNA]</scope>
    <source>
        <strain evidence="2 3">CBS 136260</strain>
    </source>
</reference>
<feature type="compositionally biased region" description="Polar residues" evidence="1">
    <location>
        <begin position="181"/>
        <end position="197"/>
    </location>
</feature>
<name>A0A1B7P5J2_9EURO</name>
<feature type="compositionally biased region" description="Low complexity" evidence="1">
    <location>
        <begin position="103"/>
        <end position="113"/>
    </location>
</feature>
<feature type="region of interest" description="Disordered" evidence="1">
    <location>
        <begin position="1"/>
        <end position="47"/>
    </location>
</feature>
<proteinExistence type="predicted"/>
<feature type="region of interest" description="Disordered" evidence="1">
    <location>
        <begin position="181"/>
        <end position="216"/>
    </location>
</feature>
<evidence type="ECO:0000313" key="3">
    <source>
        <dbReference type="Proteomes" id="UP000091918"/>
    </source>
</evidence>
<evidence type="ECO:0000313" key="2">
    <source>
        <dbReference type="EMBL" id="OAX84305.1"/>
    </source>
</evidence>
<evidence type="ECO:0000256" key="1">
    <source>
        <dbReference type="SAM" id="MobiDB-lite"/>
    </source>
</evidence>
<dbReference type="OrthoDB" id="4186949at2759"/>
<protein>
    <submittedName>
        <fullName evidence="2">Uncharacterized protein</fullName>
    </submittedName>
</protein>
<organism evidence="2 3">
    <name type="scientific">Emergomyces africanus</name>
    <dbReference type="NCBI Taxonomy" id="1955775"/>
    <lineage>
        <taxon>Eukaryota</taxon>
        <taxon>Fungi</taxon>
        <taxon>Dikarya</taxon>
        <taxon>Ascomycota</taxon>
        <taxon>Pezizomycotina</taxon>
        <taxon>Eurotiomycetes</taxon>
        <taxon>Eurotiomycetidae</taxon>
        <taxon>Onygenales</taxon>
        <taxon>Ajellomycetaceae</taxon>
        <taxon>Emergomyces</taxon>
    </lineage>
</organism>
<comment type="caution">
    <text evidence="2">The sequence shown here is derived from an EMBL/GenBank/DDBJ whole genome shotgun (WGS) entry which is preliminary data.</text>
</comment>
<keyword evidence="3" id="KW-1185">Reference proteome</keyword>
<dbReference type="EMBL" id="LGUA01000087">
    <property type="protein sequence ID" value="OAX84305.1"/>
    <property type="molecule type" value="Genomic_DNA"/>
</dbReference>